<evidence type="ECO:0000259" key="6">
    <source>
        <dbReference type="Pfam" id="PF01975"/>
    </source>
</evidence>
<protein>
    <recommendedName>
        <fullName evidence="5">5'-nucleotidase SurE</fullName>
        <ecNumber evidence="5">3.1.3.5</ecNumber>
    </recommendedName>
    <alternativeName>
        <fullName evidence="5">Nucleoside 5'-monophosphate phosphohydrolase</fullName>
    </alternativeName>
</protein>
<proteinExistence type="inferred from homology"/>
<evidence type="ECO:0000313" key="7">
    <source>
        <dbReference type="EMBL" id="MBZ7987134.1"/>
    </source>
</evidence>
<comment type="similarity">
    <text evidence="2 5">Belongs to the SurE nucleotidase family.</text>
</comment>
<evidence type="ECO:0000256" key="5">
    <source>
        <dbReference type="HAMAP-Rule" id="MF_00060"/>
    </source>
</evidence>
<sequence>MTTILLTNDDGYDAKGINILRKQILKKIKDVRVVIVAPFSNKSACAHSITLNSPLSFVKIKKDIYALKDGTPSDCVNLSFCTIFKDDLPNLVVSGINHGANLAEDITYSGTAAACMESVLCGVNAVAFSQYYEKDEDINYKKAAKLSVIIIKKLLKKNPLKKRRFLNINYPSFNQKFKGFKVCKMGKMRYTYKSKMQTNPRGLKYYWLDSLYDLSKIKSKNDDINAVKNNYASITPIKLDLSAKKEFKKVKKWLKK</sequence>
<evidence type="ECO:0000256" key="1">
    <source>
        <dbReference type="ARBA" id="ARBA00000815"/>
    </source>
</evidence>
<dbReference type="InterPro" id="IPR030048">
    <property type="entry name" value="SurE"/>
</dbReference>
<gene>
    <name evidence="5 7" type="primary">surE</name>
    <name evidence="7" type="ORF">AVCANL283_03260</name>
</gene>
<feature type="binding site" evidence="5">
    <location>
        <position position="10"/>
    </location>
    <ligand>
        <name>a divalent metal cation</name>
        <dbReference type="ChEBI" id="CHEBI:60240"/>
    </ligand>
</feature>
<dbReference type="Gene3D" id="3.40.1210.10">
    <property type="entry name" value="Survival protein SurE-like phosphatase/nucleotidase"/>
    <property type="match status" value="1"/>
</dbReference>
<feature type="binding site" evidence="5">
    <location>
        <position position="97"/>
    </location>
    <ligand>
        <name>a divalent metal cation</name>
        <dbReference type="ChEBI" id="CHEBI:60240"/>
    </ligand>
</feature>
<dbReference type="EMBL" id="JACGBB010000005">
    <property type="protein sequence ID" value="MBZ7987134.1"/>
    <property type="molecule type" value="Genomic_DNA"/>
</dbReference>
<accession>A0ABS7WQW8</accession>
<dbReference type="PANTHER" id="PTHR30457">
    <property type="entry name" value="5'-NUCLEOTIDASE SURE"/>
    <property type="match status" value="1"/>
</dbReference>
<comment type="caution">
    <text evidence="7">The sequence shown here is derived from an EMBL/GenBank/DDBJ whole genome shotgun (WGS) entry which is preliminary data.</text>
</comment>
<keyword evidence="4 5" id="KW-0378">Hydrolase</keyword>
<evidence type="ECO:0000256" key="2">
    <source>
        <dbReference type="ARBA" id="ARBA00011062"/>
    </source>
</evidence>
<keyword evidence="5" id="KW-0547">Nucleotide-binding</keyword>
<reference evidence="7 8" key="1">
    <citation type="submission" date="2020-07" db="EMBL/GenBank/DDBJ databases">
        <title>Transfer of Campylobacter canadensis to the novel genus Avispirillum gen. nov., that also includes two novel species recovered from migratory waterfowl: Avispirillum anseris sp. nov. and Avispirillum brantae sp. nov.</title>
        <authorList>
            <person name="Miller W.G."/>
            <person name="Chapman M.H."/>
            <person name="Yee E."/>
            <person name="Inglis G.D."/>
        </authorList>
    </citation>
    <scope>NUCLEOTIDE SEQUENCE [LARGE SCALE GENOMIC DNA]</scope>
    <source>
        <strain evidence="7 8">L283</strain>
    </source>
</reference>
<name>A0ABS7WQW8_9BACT</name>
<dbReference type="NCBIfam" id="NF001490">
    <property type="entry name" value="PRK00346.1-4"/>
    <property type="match status" value="1"/>
</dbReference>
<dbReference type="RefSeq" id="WP_172229660.1">
    <property type="nucleotide sequence ID" value="NZ_CP035946.1"/>
</dbReference>
<comment type="cofactor">
    <cofactor evidence="5">
        <name>a divalent metal cation</name>
        <dbReference type="ChEBI" id="CHEBI:60240"/>
    </cofactor>
    <text evidence="5">Binds 1 divalent metal cation per subunit.</text>
</comment>
<dbReference type="PANTHER" id="PTHR30457:SF0">
    <property type="entry name" value="PHOSPHATASE, PUTATIVE (AFU_ORTHOLOGUE AFUA_4G01070)-RELATED"/>
    <property type="match status" value="1"/>
</dbReference>
<dbReference type="NCBIfam" id="TIGR00087">
    <property type="entry name" value="surE"/>
    <property type="match status" value="1"/>
</dbReference>
<dbReference type="EC" id="3.1.3.5" evidence="5"/>
<comment type="subcellular location">
    <subcellularLocation>
        <location evidence="5">Cytoplasm</location>
    </subcellularLocation>
</comment>
<keyword evidence="8" id="KW-1185">Reference proteome</keyword>
<feature type="domain" description="Survival protein SurE-like phosphatase/nucleotidase" evidence="6">
    <location>
        <begin position="4"/>
        <end position="190"/>
    </location>
</feature>
<evidence type="ECO:0000256" key="4">
    <source>
        <dbReference type="ARBA" id="ARBA00022801"/>
    </source>
</evidence>
<comment type="function">
    <text evidence="5">Nucleotidase that shows phosphatase activity on nucleoside 5'-monophosphates.</text>
</comment>
<dbReference type="InterPro" id="IPR036523">
    <property type="entry name" value="SurE-like_sf"/>
</dbReference>
<evidence type="ECO:0000256" key="3">
    <source>
        <dbReference type="ARBA" id="ARBA00022723"/>
    </source>
</evidence>
<organism evidence="7 8">
    <name type="scientific">Campylobacter canadensis</name>
    <dbReference type="NCBI Taxonomy" id="449520"/>
    <lineage>
        <taxon>Bacteria</taxon>
        <taxon>Pseudomonadati</taxon>
        <taxon>Campylobacterota</taxon>
        <taxon>Epsilonproteobacteria</taxon>
        <taxon>Campylobacterales</taxon>
        <taxon>Campylobacteraceae</taxon>
        <taxon>Campylobacter</taxon>
    </lineage>
</organism>
<dbReference type="SUPFAM" id="SSF64167">
    <property type="entry name" value="SurE-like"/>
    <property type="match status" value="1"/>
</dbReference>
<feature type="binding site" evidence="5">
    <location>
        <position position="9"/>
    </location>
    <ligand>
        <name>a divalent metal cation</name>
        <dbReference type="ChEBI" id="CHEBI:60240"/>
    </ligand>
</feature>
<keyword evidence="3 5" id="KW-0479">Metal-binding</keyword>
<evidence type="ECO:0000313" key="8">
    <source>
        <dbReference type="Proteomes" id="UP000786183"/>
    </source>
</evidence>
<keyword evidence="5" id="KW-0963">Cytoplasm</keyword>
<dbReference type="HAMAP" id="MF_00060">
    <property type="entry name" value="SurE"/>
    <property type="match status" value="1"/>
</dbReference>
<comment type="catalytic activity">
    <reaction evidence="1 5">
        <text>a ribonucleoside 5'-phosphate + H2O = a ribonucleoside + phosphate</text>
        <dbReference type="Rhea" id="RHEA:12484"/>
        <dbReference type="ChEBI" id="CHEBI:15377"/>
        <dbReference type="ChEBI" id="CHEBI:18254"/>
        <dbReference type="ChEBI" id="CHEBI:43474"/>
        <dbReference type="ChEBI" id="CHEBI:58043"/>
        <dbReference type="EC" id="3.1.3.5"/>
    </reaction>
</comment>
<dbReference type="Proteomes" id="UP000786183">
    <property type="component" value="Unassembled WGS sequence"/>
</dbReference>
<dbReference type="Pfam" id="PF01975">
    <property type="entry name" value="SurE"/>
    <property type="match status" value="1"/>
</dbReference>
<dbReference type="InterPro" id="IPR002828">
    <property type="entry name" value="SurE-like_Pase/nucleotidase"/>
</dbReference>
<feature type="binding site" evidence="5">
    <location>
        <position position="43"/>
    </location>
    <ligand>
        <name>a divalent metal cation</name>
        <dbReference type="ChEBI" id="CHEBI:60240"/>
    </ligand>
</feature>